<gene>
    <name evidence="2" type="primary">RAVER2_1</name>
    <name evidence="2" type="ORF">EYF80_052594</name>
</gene>
<dbReference type="Proteomes" id="UP000314294">
    <property type="component" value="Unassembled WGS sequence"/>
</dbReference>
<evidence type="ECO:0000313" key="3">
    <source>
        <dbReference type="Proteomes" id="UP000314294"/>
    </source>
</evidence>
<feature type="compositionally biased region" description="Gly residues" evidence="1">
    <location>
        <begin position="172"/>
        <end position="181"/>
    </location>
</feature>
<proteinExistence type="predicted"/>
<dbReference type="OrthoDB" id="639027at2759"/>
<feature type="compositionally biased region" description="Basic and acidic residues" evidence="1">
    <location>
        <begin position="369"/>
        <end position="378"/>
    </location>
</feature>
<organism evidence="2 3">
    <name type="scientific">Liparis tanakae</name>
    <name type="common">Tanaka's snailfish</name>
    <dbReference type="NCBI Taxonomy" id="230148"/>
    <lineage>
        <taxon>Eukaryota</taxon>
        <taxon>Metazoa</taxon>
        <taxon>Chordata</taxon>
        <taxon>Craniata</taxon>
        <taxon>Vertebrata</taxon>
        <taxon>Euteleostomi</taxon>
        <taxon>Actinopterygii</taxon>
        <taxon>Neopterygii</taxon>
        <taxon>Teleostei</taxon>
        <taxon>Neoteleostei</taxon>
        <taxon>Acanthomorphata</taxon>
        <taxon>Eupercaria</taxon>
        <taxon>Perciformes</taxon>
        <taxon>Cottioidei</taxon>
        <taxon>Cottales</taxon>
        <taxon>Liparidae</taxon>
        <taxon>Liparis</taxon>
    </lineage>
</organism>
<reference evidence="2 3" key="1">
    <citation type="submission" date="2019-03" db="EMBL/GenBank/DDBJ databases">
        <title>First draft genome of Liparis tanakae, snailfish: a comprehensive survey of snailfish specific genes.</title>
        <authorList>
            <person name="Kim W."/>
            <person name="Song I."/>
            <person name="Jeong J.-H."/>
            <person name="Kim D."/>
            <person name="Kim S."/>
            <person name="Ryu S."/>
            <person name="Song J.Y."/>
            <person name="Lee S.K."/>
        </authorList>
    </citation>
    <scope>NUCLEOTIDE SEQUENCE [LARGE SCALE GENOMIC DNA]</scope>
    <source>
        <tissue evidence="2">Muscle</tissue>
    </source>
</reference>
<sequence>MLSNRKGLLPEPNLAQLLTSMTNPAALQILMRPHHGGKRGGKYGRHGGLPFLRPPLTTALLTLGKAHQVPINKNAMLGNGLVLQNLLHMQLAQQQLLHIKDKRISSVSSLLRDPSRLLMQKALALRHQGLVPLGKGLLGDSPTELGQDSCPPAAHNAAMAVSAAGVMPYLHGRGGGAGEQNGGHSIPTNPSSSGERQPAPPGTLMGSYLQGHGYSLGMSNPGLGPPPPKPPGGGYTTGGQHNGTEGFMGSLLGDPPKEVRLPSNPYLNLASVMPGVVLQGSAGGKVHGGQPGGPGMYGSPVAPVVSQGSASFSHGAAATTTAQYGADTSADYSQYNPAYTQEAMQQWYQHYQAQAQAHAYAAAPPPDHTPTDYSKEHAAQVAAPLRRPFCLFRVSAHLHTRKNKCHSYMNEERRNTCGHINRDINK</sequence>
<name>A0A4Z2F8T6_9TELE</name>
<keyword evidence="3" id="KW-1185">Reference proteome</keyword>
<accession>A0A4Z2F8T6</accession>
<protein>
    <submittedName>
        <fullName evidence="2">Ribonucleoprotein PTB-binding 2</fullName>
    </submittedName>
</protein>
<evidence type="ECO:0000313" key="2">
    <source>
        <dbReference type="EMBL" id="TNN37241.1"/>
    </source>
</evidence>
<feature type="region of interest" description="Disordered" evidence="1">
    <location>
        <begin position="358"/>
        <end position="379"/>
    </location>
</feature>
<feature type="region of interest" description="Disordered" evidence="1">
    <location>
        <begin position="171"/>
        <end position="240"/>
    </location>
</feature>
<dbReference type="AlphaFoldDB" id="A0A4Z2F8T6"/>
<comment type="caution">
    <text evidence="2">The sequence shown here is derived from an EMBL/GenBank/DDBJ whole genome shotgun (WGS) entry which is preliminary data.</text>
</comment>
<feature type="compositionally biased region" description="Polar residues" evidence="1">
    <location>
        <begin position="186"/>
        <end position="195"/>
    </location>
</feature>
<keyword evidence="2" id="KW-0687">Ribonucleoprotein</keyword>
<dbReference type="GO" id="GO:1990904">
    <property type="term" value="C:ribonucleoprotein complex"/>
    <property type="evidence" value="ECO:0007669"/>
    <property type="project" value="UniProtKB-KW"/>
</dbReference>
<evidence type="ECO:0000256" key="1">
    <source>
        <dbReference type="SAM" id="MobiDB-lite"/>
    </source>
</evidence>
<dbReference type="EMBL" id="SRLO01001515">
    <property type="protein sequence ID" value="TNN37241.1"/>
    <property type="molecule type" value="Genomic_DNA"/>
</dbReference>